<proteinExistence type="predicted"/>
<reference evidence="3" key="1">
    <citation type="journal article" date="2019" name="Int. J. Syst. Evol. Microbiol.">
        <title>The Global Catalogue of Microorganisms (GCM) 10K type strain sequencing project: providing services to taxonomists for standard genome sequencing and annotation.</title>
        <authorList>
            <consortium name="The Broad Institute Genomics Platform"/>
            <consortium name="The Broad Institute Genome Sequencing Center for Infectious Disease"/>
            <person name="Wu L."/>
            <person name="Ma J."/>
        </authorList>
    </citation>
    <scope>NUCLEOTIDE SEQUENCE [LARGE SCALE GENOMIC DNA]</scope>
    <source>
        <strain evidence="3">JCM 17858</strain>
    </source>
</reference>
<evidence type="ECO:0008006" key="4">
    <source>
        <dbReference type="Google" id="ProtNLM"/>
    </source>
</evidence>
<keyword evidence="3" id="KW-1185">Reference proteome</keyword>
<protein>
    <recommendedName>
        <fullName evidence="4">TonB-linked outer membrane protein, SusC/RagA family</fullName>
    </recommendedName>
</protein>
<name>A0ABP8QX99_9SPHI</name>
<gene>
    <name evidence="2" type="ORF">GCM10023173_06580</name>
</gene>
<feature type="signal peptide" evidence="1">
    <location>
        <begin position="1"/>
        <end position="23"/>
    </location>
</feature>
<dbReference type="InterPro" id="IPR008969">
    <property type="entry name" value="CarboxyPept-like_regulatory"/>
</dbReference>
<dbReference type="Gene3D" id="2.60.40.1120">
    <property type="entry name" value="Carboxypeptidase-like, regulatory domain"/>
    <property type="match status" value="1"/>
</dbReference>
<sequence>MIKIVKYYLTTFLALVCCAFSYAQHIQGYVLDLINNQPISNVEIKNLRTNETVKSDRNGAFSIEGQVNDYLSVNIVGYQPDTIYYYDEAIRRIYLNKDENILEIDEVLVKRLTDNLLAKELEKAKNEGKIVEVPDNEGGIKISPSRLFGKKAKQARSNVQLLLEEQNARRIDQRFTKHLIKSLLPLDDAQIALFRERYRPSLDFIKTATDEDLKLYIFDAYKKFKQEH</sequence>
<dbReference type="Proteomes" id="UP001500394">
    <property type="component" value="Unassembled WGS sequence"/>
</dbReference>
<feature type="chain" id="PRO_5046807071" description="TonB-linked outer membrane protein, SusC/RagA family" evidence="1">
    <location>
        <begin position="24"/>
        <end position="228"/>
    </location>
</feature>
<dbReference type="Pfam" id="PF13715">
    <property type="entry name" value="CarbopepD_reg_2"/>
    <property type="match status" value="1"/>
</dbReference>
<dbReference type="RefSeq" id="WP_052258544.1">
    <property type="nucleotide sequence ID" value="NZ_BAABGR010000006.1"/>
</dbReference>
<accession>A0ABP8QX99</accession>
<organism evidence="2 3">
    <name type="scientific">Sphingobacterium thermophilum</name>
    <dbReference type="NCBI Taxonomy" id="768534"/>
    <lineage>
        <taxon>Bacteria</taxon>
        <taxon>Pseudomonadati</taxon>
        <taxon>Bacteroidota</taxon>
        <taxon>Sphingobacteriia</taxon>
        <taxon>Sphingobacteriales</taxon>
        <taxon>Sphingobacteriaceae</taxon>
        <taxon>Sphingobacterium</taxon>
    </lineage>
</organism>
<keyword evidence="1" id="KW-0732">Signal</keyword>
<evidence type="ECO:0000256" key="1">
    <source>
        <dbReference type="SAM" id="SignalP"/>
    </source>
</evidence>
<evidence type="ECO:0000313" key="2">
    <source>
        <dbReference type="EMBL" id="GAA4512458.1"/>
    </source>
</evidence>
<dbReference type="SUPFAM" id="SSF49464">
    <property type="entry name" value="Carboxypeptidase regulatory domain-like"/>
    <property type="match status" value="1"/>
</dbReference>
<evidence type="ECO:0000313" key="3">
    <source>
        <dbReference type="Proteomes" id="UP001500394"/>
    </source>
</evidence>
<dbReference type="EMBL" id="BAABGR010000006">
    <property type="protein sequence ID" value="GAA4512458.1"/>
    <property type="molecule type" value="Genomic_DNA"/>
</dbReference>
<comment type="caution">
    <text evidence="2">The sequence shown here is derived from an EMBL/GenBank/DDBJ whole genome shotgun (WGS) entry which is preliminary data.</text>
</comment>